<dbReference type="AlphaFoldDB" id="A0A2V5I385"/>
<gene>
    <name evidence="1" type="ORF">BP00DRAFT_428413</name>
</gene>
<organism evidence="1 2">
    <name type="scientific">Aspergillus indologenus CBS 114.80</name>
    <dbReference type="NCBI Taxonomy" id="1450541"/>
    <lineage>
        <taxon>Eukaryota</taxon>
        <taxon>Fungi</taxon>
        <taxon>Dikarya</taxon>
        <taxon>Ascomycota</taxon>
        <taxon>Pezizomycotina</taxon>
        <taxon>Eurotiomycetes</taxon>
        <taxon>Eurotiomycetidae</taxon>
        <taxon>Eurotiales</taxon>
        <taxon>Aspergillaceae</taxon>
        <taxon>Aspergillus</taxon>
        <taxon>Aspergillus subgen. Circumdati</taxon>
    </lineage>
</organism>
<dbReference type="EMBL" id="KZ825548">
    <property type="protein sequence ID" value="PYI28443.1"/>
    <property type="molecule type" value="Genomic_DNA"/>
</dbReference>
<keyword evidence="2" id="KW-1185">Reference proteome</keyword>
<name>A0A2V5I385_9EURO</name>
<evidence type="ECO:0000313" key="2">
    <source>
        <dbReference type="Proteomes" id="UP000248817"/>
    </source>
</evidence>
<protein>
    <submittedName>
        <fullName evidence="1">Uncharacterized protein</fullName>
    </submittedName>
</protein>
<evidence type="ECO:0000313" key="1">
    <source>
        <dbReference type="EMBL" id="PYI28443.1"/>
    </source>
</evidence>
<reference evidence="1 2" key="1">
    <citation type="submission" date="2018-02" db="EMBL/GenBank/DDBJ databases">
        <title>The genomes of Aspergillus section Nigri reveals drivers in fungal speciation.</title>
        <authorList>
            <consortium name="DOE Joint Genome Institute"/>
            <person name="Vesth T.C."/>
            <person name="Nybo J."/>
            <person name="Theobald S."/>
            <person name="Brandl J."/>
            <person name="Frisvad J.C."/>
            <person name="Nielsen K.F."/>
            <person name="Lyhne E.K."/>
            <person name="Kogle M.E."/>
            <person name="Kuo A."/>
            <person name="Riley R."/>
            <person name="Clum A."/>
            <person name="Nolan M."/>
            <person name="Lipzen A."/>
            <person name="Salamov A."/>
            <person name="Henrissat B."/>
            <person name="Wiebenga A."/>
            <person name="De vries R.P."/>
            <person name="Grigoriev I.V."/>
            <person name="Mortensen U.H."/>
            <person name="Andersen M.R."/>
            <person name="Baker S.E."/>
        </authorList>
    </citation>
    <scope>NUCLEOTIDE SEQUENCE [LARGE SCALE GENOMIC DNA]</scope>
    <source>
        <strain evidence="1 2">CBS 114.80</strain>
    </source>
</reference>
<dbReference type="Proteomes" id="UP000248817">
    <property type="component" value="Unassembled WGS sequence"/>
</dbReference>
<accession>A0A2V5I385</accession>
<sequence length="183" mass="19541">MESVSQPSSGGGGGGLGWLRIVGSSATRRTFGLAVKANNPTGCGKVFDDTEEMDGCLSSLSLSLSTLSPARSHALHWRLSQVLGFRLALESLSLASLSLTPHAACSTPEVHVTQSPPLRLGLTFGVGCVFRGFNRFSLRRTSFSPFPFAVLLSRLGLEDLSNRAIIAWATGFHRRLEFGKPHG</sequence>
<proteinExistence type="predicted"/>